<dbReference type="AlphaFoldDB" id="A0A4D9DYA0"/>
<dbReference type="EMBL" id="QXTE01000294">
    <property type="protein sequence ID" value="TFJ99972.1"/>
    <property type="molecule type" value="Genomic_DNA"/>
</dbReference>
<evidence type="ECO:0000313" key="1">
    <source>
        <dbReference type="EMBL" id="TFJ99972.1"/>
    </source>
</evidence>
<dbReference type="Proteomes" id="UP000297703">
    <property type="component" value="Unassembled WGS sequence"/>
</dbReference>
<organism evidence="1 2">
    <name type="scientific">Platysternon megacephalum</name>
    <name type="common">big-headed turtle</name>
    <dbReference type="NCBI Taxonomy" id="55544"/>
    <lineage>
        <taxon>Eukaryota</taxon>
        <taxon>Metazoa</taxon>
        <taxon>Chordata</taxon>
        <taxon>Craniata</taxon>
        <taxon>Vertebrata</taxon>
        <taxon>Euteleostomi</taxon>
        <taxon>Archelosauria</taxon>
        <taxon>Testudinata</taxon>
        <taxon>Testudines</taxon>
        <taxon>Cryptodira</taxon>
        <taxon>Durocryptodira</taxon>
        <taxon>Testudinoidea</taxon>
        <taxon>Platysternidae</taxon>
        <taxon>Platysternon</taxon>
    </lineage>
</organism>
<keyword evidence="2" id="KW-1185">Reference proteome</keyword>
<reference evidence="1 2" key="2">
    <citation type="submission" date="2019-04" db="EMBL/GenBank/DDBJ databases">
        <title>The genome sequence of big-headed turtle.</title>
        <authorList>
            <person name="Gong S."/>
        </authorList>
    </citation>
    <scope>NUCLEOTIDE SEQUENCE [LARGE SCALE GENOMIC DNA]</scope>
    <source>
        <strain evidence="1">DO16091913</strain>
        <tissue evidence="1">Muscle</tissue>
    </source>
</reference>
<accession>A0A4D9DYA0</accession>
<keyword evidence="1" id="KW-0430">Lectin</keyword>
<name>A0A4D9DYA0_9SAUR</name>
<reference evidence="1 2" key="1">
    <citation type="submission" date="2019-04" db="EMBL/GenBank/DDBJ databases">
        <title>Draft genome of the big-headed turtle Platysternon megacephalum.</title>
        <authorList>
            <person name="Gong S."/>
        </authorList>
    </citation>
    <scope>NUCLEOTIDE SEQUENCE [LARGE SCALE GENOMIC DNA]</scope>
    <source>
        <strain evidence="1">DO16091913</strain>
        <tissue evidence="1">Muscle</tissue>
    </source>
</reference>
<comment type="caution">
    <text evidence="1">The sequence shown here is derived from an EMBL/GenBank/DDBJ whole genome shotgun (WGS) entry which is preliminary data.</text>
</comment>
<sequence length="123" mass="13599">MYGTKRLLGLTAGNICLASIQEQGVSRQIVRILQRFIHLTRVYFGLQTAPAGIQGEVCSLHYAVDSFWFLKAGVVAQCRWHSLQWILSSGRPCLINILLIELGGGPSVASQKEWKRSGCVGLR</sequence>
<dbReference type="GO" id="GO:0030246">
    <property type="term" value="F:carbohydrate binding"/>
    <property type="evidence" value="ECO:0007669"/>
    <property type="project" value="UniProtKB-KW"/>
</dbReference>
<protein>
    <submittedName>
        <fullName evidence="1">C-type lectin domain family 4 member A</fullName>
    </submittedName>
</protein>
<gene>
    <name evidence="1" type="ORF">DR999_PMT17964</name>
</gene>
<proteinExistence type="predicted"/>
<evidence type="ECO:0000313" key="2">
    <source>
        <dbReference type="Proteomes" id="UP000297703"/>
    </source>
</evidence>